<evidence type="ECO:0000313" key="1">
    <source>
        <dbReference type="EMBL" id="MPN48000.1"/>
    </source>
</evidence>
<gene>
    <name evidence="1" type="ORF">SDC9_195604</name>
</gene>
<comment type="caution">
    <text evidence="1">The sequence shown here is derived from an EMBL/GenBank/DDBJ whole genome shotgun (WGS) entry which is preliminary data.</text>
</comment>
<protein>
    <recommendedName>
        <fullName evidence="2">S1 motif domain-containing protein</fullName>
    </recommendedName>
</protein>
<dbReference type="AlphaFoldDB" id="A0A645IA64"/>
<dbReference type="EMBL" id="VSSQ01109928">
    <property type="protein sequence ID" value="MPN48000.1"/>
    <property type="molecule type" value="Genomic_DNA"/>
</dbReference>
<proteinExistence type="predicted"/>
<accession>A0A645IA64</accession>
<reference evidence="1" key="1">
    <citation type="submission" date="2019-08" db="EMBL/GenBank/DDBJ databases">
        <authorList>
            <person name="Kucharzyk K."/>
            <person name="Murdoch R.W."/>
            <person name="Higgins S."/>
            <person name="Loffler F."/>
        </authorList>
    </citation>
    <scope>NUCLEOTIDE SEQUENCE</scope>
</reference>
<name>A0A645IA64_9ZZZZ</name>
<evidence type="ECO:0008006" key="2">
    <source>
        <dbReference type="Google" id="ProtNLM"/>
    </source>
</evidence>
<sequence length="59" mass="6674">MLGKIIDINNTDAFVELIDGTTMDVSINRLPSNSRVGDRVDINMTKPLNMLNDKMIDFF</sequence>
<organism evidence="1">
    <name type="scientific">bioreactor metagenome</name>
    <dbReference type="NCBI Taxonomy" id="1076179"/>
    <lineage>
        <taxon>unclassified sequences</taxon>
        <taxon>metagenomes</taxon>
        <taxon>ecological metagenomes</taxon>
    </lineage>
</organism>